<feature type="signal peptide" evidence="1">
    <location>
        <begin position="1"/>
        <end position="25"/>
    </location>
</feature>
<sequence>MDPRLWHKVAALSATLNLFEGLANGNSVPVGSHSCFACCSCNHTSQHCEPSHSSFISWMSFGNSFGGLLTTGIVTFCGS</sequence>
<dbReference type="Proteomes" id="UP000626092">
    <property type="component" value="Unassembled WGS sequence"/>
</dbReference>
<protein>
    <submittedName>
        <fullName evidence="2">Uncharacterized protein</fullName>
    </submittedName>
</protein>
<comment type="caution">
    <text evidence="2">The sequence shown here is derived from an EMBL/GenBank/DDBJ whole genome shotgun (WGS) entry which is preliminary data.</text>
</comment>
<feature type="chain" id="PRO_5032386487" evidence="1">
    <location>
        <begin position="26"/>
        <end position="79"/>
    </location>
</feature>
<evidence type="ECO:0000313" key="2">
    <source>
        <dbReference type="EMBL" id="KAF7145797.1"/>
    </source>
</evidence>
<dbReference type="AlphaFoldDB" id="A0A834LSJ4"/>
<evidence type="ECO:0000256" key="1">
    <source>
        <dbReference type="SAM" id="SignalP"/>
    </source>
</evidence>
<keyword evidence="3" id="KW-1185">Reference proteome</keyword>
<accession>A0A834LSJ4</accession>
<gene>
    <name evidence="2" type="ORF">RHSIM_Rhsim04G0037900</name>
</gene>
<dbReference type="OrthoDB" id="10465941at2759"/>
<reference evidence="2" key="1">
    <citation type="submission" date="2019-11" db="EMBL/GenBank/DDBJ databases">
        <authorList>
            <person name="Liu Y."/>
            <person name="Hou J."/>
            <person name="Li T.-Q."/>
            <person name="Guan C.-H."/>
            <person name="Wu X."/>
            <person name="Wu H.-Z."/>
            <person name="Ling F."/>
            <person name="Zhang R."/>
            <person name="Shi X.-G."/>
            <person name="Ren J.-P."/>
            <person name="Chen E.-F."/>
            <person name="Sun J.-M."/>
        </authorList>
    </citation>
    <scope>NUCLEOTIDE SEQUENCE</scope>
    <source>
        <strain evidence="2">Adult_tree_wgs_1</strain>
        <tissue evidence="2">Leaves</tissue>
    </source>
</reference>
<keyword evidence="1" id="KW-0732">Signal</keyword>
<proteinExistence type="predicted"/>
<evidence type="ECO:0000313" key="3">
    <source>
        <dbReference type="Proteomes" id="UP000626092"/>
    </source>
</evidence>
<organism evidence="2 3">
    <name type="scientific">Rhododendron simsii</name>
    <name type="common">Sims's rhododendron</name>
    <dbReference type="NCBI Taxonomy" id="118357"/>
    <lineage>
        <taxon>Eukaryota</taxon>
        <taxon>Viridiplantae</taxon>
        <taxon>Streptophyta</taxon>
        <taxon>Embryophyta</taxon>
        <taxon>Tracheophyta</taxon>
        <taxon>Spermatophyta</taxon>
        <taxon>Magnoliopsida</taxon>
        <taxon>eudicotyledons</taxon>
        <taxon>Gunneridae</taxon>
        <taxon>Pentapetalae</taxon>
        <taxon>asterids</taxon>
        <taxon>Ericales</taxon>
        <taxon>Ericaceae</taxon>
        <taxon>Ericoideae</taxon>
        <taxon>Rhodoreae</taxon>
        <taxon>Rhododendron</taxon>
    </lineage>
</organism>
<dbReference type="EMBL" id="WJXA01000004">
    <property type="protein sequence ID" value="KAF7145797.1"/>
    <property type="molecule type" value="Genomic_DNA"/>
</dbReference>
<name>A0A834LSJ4_RHOSS</name>